<gene>
    <name evidence="1" type="ORF">KIF53_17495</name>
</gene>
<keyword evidence="2" id="KW-1185">Reference proteome</keyword>
<dbReference type="RefSeq" id="WP_043580621.1">
    <property type="nucleotide sequence ID" value="NZ_CP142381.1"/>
</dbReference>
<reference evidence="1 2" key="1">
    <citation type="submission" date="2021-05" db="EMBL/GenBank/DDBJ databases">
        <title>Draft Whole Genome Sequencing Of Biosensor Chromobacterium violaceum Strain CV026 Reveals A Regulatory RNA In Chromobacterium violaceum Phenotype Regulatory Network.</title>
        <authorList>
            <person name="Hong K.W."/>
            <person name="Chan K.G."/>
            <person name="Chang C.-Y."/>
        </authorList>
    </citation>
    <scope>NUCLEOTIDE SEQUENCE [LARGE SCALE GENOMIC DNA]</scope>
    <source>
        <strain evidence="1 2">ATCC 31532</strain>
    </source>
</reference>
<dbReference type="Proteomes" id="UP000711178">
    <property type="component" value="Unassembled WGS sequence"/>
</dbReference>
<name>A0ABS7FH92_9NEIS</name>
<sequence length="89" mass="9797">MIWHIEDDVGVVFKGSETSCIGRMQQLRRQSILGLPLPTCGAVRVVNHQGVVAATLLADAPQQRLAPTNRQALYALDQDMVEHLGHTPR</sequence>
<organism evidence="1 2">
    <name type="scientific">Chromobacterium subtsugae</name>
    <dbReference type="NCBI Taxonomy" id="251747"/>
    <lineage>
        <taxon>Bacteria</taxon>
        <taxon>Pseudomonadati</taxon>
        <taxon>Pseudomonadota</taxon>
        <taxon>Betaproteobacteria</taxon>
        <taxon>Neisseriales</taxon>
        <taxon>Chromobacteriaceae</taxon>
        <taxon>Chromobacterium</taxon>
    </lineage>
</organism>
<dbReference type="GeneID" id="89686295"/>
<dbReference type="EMBL" id="JAHDTB010000018">
    <property type="protein sequence ID" value="MBW8289432.1"/>
    <property type="molecule type" value="Genomic_DNA"/>
</dbReference>
<protein>
    <submittedName>
        <fullName evidence="1">Uncharacterized protein</fullName>
    </submittedName>
</protein>
<accession>A0ABS7FH92</accession>
<evidence type="ECO:0000313" key="1">
    <source>
        <dbReference type="EMBL" id="MBW8289432.1"/>
    </source>
</evidence>
<proteinExistence type="predicted"/>
<evidence type="ECO:0000313" key="2">
    <source>
        <dbReference type="Proteomes" id="UP000711178"/>
    </source>
</evidence>
<comment type="caution">
    <text evidence="1">The sequence shown here is derived from an EMBL/GenBank/DDBJ whole genome shotgun (WGS) entry which is preliminary data.</text>
</comment>